<comment type="similarity">
    <text evidence="4">Belongs to the HARBI1 family.</text>
</comment>
<reference evidence="16" key="1">
    <citation type="submission" date="2024-04" db="EMBL/GenBank/DDBJ databases">
        <title>Salinicola lusitanus LLJ914,a marine bacterium isolated from the Okinawa Trough.</title>
        <authorList>
            <person name="Li J."/>
        </authorList>
    </citation>
    <scope>NUCLEOTIDE SEQUENCE [LARGE SCALE GENOMIC DNA]</scope>
</reference>
<keyword evidence="7" id="KW-0540">Nuclease</keyword>
<evidence type="ECO:0000256" key="8">
    <source>
        <dbReference type="ARBA" id="ARBA00022723"/>
    </source>
</evidence>
<evidence type="ECO:0000259" key="14">
    <source>
        <dbReference type="Pfam" id="PF13359"/>
    </source>
</evidence>
<keyword evidence="13" id="KW-1133">Transmembrane helix</keyword>
<name>A0AAW0ND98_9GOBI</name>
<evidence type="ECO:0000256" key="3">
    <source>
        <dbReference type="ARBA" id="ARBA00004496"/>
    </source>
</evidence>
<dbReference type="PRINTS" id="PR02086">
    <property type="entry name" value="PUTNUCHARBI1"/>
</dbReference>
<dbReference type="EMBL" id="JBBPFD010000015">
    <property type="protein sequence ID" value="KAK7896600.1"/>
    <property type="molecule type" value="Genomic_DNA"/>
</dbReference>
<dbReference type="GO" id="GO:0005634">
    <property type="term" value="C:nucleus"/>
    <property type="evidence" value="ECO:0007669"/>
    <property type="project" value="UniProtKB-SubCell"/>
</dbReference>
<evidence type="ECO:0000256" key="10">
    <source>
        <dbReference type="ARBA" id="ARBA00023242"/>
    </source>
</evidence>
<gene>
    <name evidence="15" type="ORF">WMY93_021925</name>
</gene>
<sequence length="490" mass="53240">MRRRRRQRIYRPRVSYDLLTDQQCRSLLRFSGEVLNDVCNIVHADLEANTNHPFALPVAAKVTVALLFYASGTFQRPLGLIGGISQSAISSAIHDVTSSLVRHASEFIHLPLSPEEQGRVKNEFWHKFRFSNVLGAIDCTNVQIRAPSDNALIYINRKGTYSINVQVICDAMCRITHVFANYPGSTHDSFILANSAIPAVFQRDPPLDGWLLGDNGYALRTWLMTPFIAPGTRGELAYNRKHTRARCVIERTFGLLKMCFRCLDKSGGILNYTPQKVAAFFVACCVLHNIAIRHGCALDLPGDRLEDYRRRAPRVPMPIDPPPAAARVRRDQLVEELCLFFLSVVDGHGDGRAFGRPHRAAVRGELEDPAVVVRGELEDPAVVVRGELEDPAVAAAAPAAAVLSGLTRSTPAPASQTPSAAAPGNAGRPLAWPYGAAVVVVVVVLVVVVAAAVVVMVAAAVVVMVVVTGGHGDPPCMKGAYYIPPLLVQK</sequence>
<feature type="domain" description="DDE Tnp4" evidence="14">
    <location>
        <begin position="137"/>
        <end position="289"/>
    </location>
</feature>
<evidence type="ECO:0000256" key="9">
    <source>
        <dbReference type="ARBA" id="ARBA00022801"/>
    </source>
</evidence>
<evidence type="ECO:0000256" key="12">
    <source>
        <dbReference type="ARBA" id="ARBA00045850"/>
    </source>
</evidence>
<dbReference type="Pfam" id="PF13359">
    <property type="entry name" value="DDE_Tnp_4"/>
    <property type="match status" value="1"/>
</dbReference>
<dbReference type="Proteomes" id="UP001460270">
    <property type="component" value="Unassembled WGS sequence"/>
</dbReference>
<evidence type="ECO:0000256" key="11">
    <source>
        <dbReference type="ARBA" id="ARBA00030126"/>
    </source>
</evidence>
<keyword evidence="8" id="KW-0479">Metal-binding</keyword>
<feature type="transmembrane region" description="Helical" evidence="13">
    <location>
        <begin position="434"/>
        <end position="467"/>
    </location>
</feature>
<comment type="cofactor">
    <cofactor evidence="1">
        <name>a divalent metal cation</name>
        <dbReference type="ChEBI" id="CHEBI:60240"/>
    </cofactor>
</comment>
<organism evidence="15 16">
    <name type="scientific">Mugilogobius chulae</name>
    <name type="common">yellowstripe goby</name>
    <dbReference type="NCBI Taxonomy" id="88201"/>
    <lineage>
        <taxon>Eukaryota</taxon>
        <taxon>Metazoa</taxon>
        <taxon>Chordata</taxon>
        <taxon>Craniata</taxon>
        <taxon>Vertebrata</taxon>
        <taxon>Euteleostomi</taxon>
        <taxon>Actinopterygii</taxon>
        <taxon>Neopterygii</taxon>
        <taxon>Teleostei</taxon>
        <taxon>Neoteleostei</taxon>
        <taxon>Acanthomorphata</taxon>
        <taxon>Gobiaria</taxon>
        <taxon>Gobiiformes</taxon>
        <taxon>Gobioidei</taxon>
        <taxon>Gobiidae</taxon>
        <taxon>Gobionellinae</taxon>
        <taxon>Mugilogobius</taxon>
    </lineage>
</organism>
<dbReference type="GO" id="GO:0005737">
    <property type="term" value="C:cytoplasm"/>
    <property type="evidence" value="ECO:0007669"/>
    <property type="project" value="UniProtKB-SubCell"/>
</dbReference>
<protein>
    <recommendedName>
        <fullName evidence="5">Putative nuclease HARBI1</fullName>
    </recommendedName>
    <alternativeName>
        <fullName evidence="11">Harbinger transposase-derived nuclease</fullName>
    </alternativeName>
</protein>
<dbReference type="InterPro" id="IPR027806">
    <property type="entry name" value="HARBI1_dom"/>
</dbReference>
<accession>A0AAW0ND98</accession>
<keyword evidence="10" id="KW-0539">Nucleus</keyword>
<dbReference type="GO" id="GO:0046872">
    <property type="term" value="F:metal ion binding"/>
    <property type="evidence" value="ECO:0007669"/>
    <property type="project" value="UniProtKB-KW"/>
</dbReference>
<evidence type="ECO:0000256" key="13">
    <source>
        <dbReference type="SAM" id="Phobius"/>
    </source>
</evidence>
<evidence type="ECO:0000313" key="16">
    <source>
        <dbReference type="Proteomes" id="UP001460270"/>
    </source>
</evidence>
<comment type="caution">
    <text evidence="15">The sequence shown here is derived from an EMBL/GenBank/DDBJ whole genome shotgun (WGS) entry which is preliminary data.</text>
</comment>
<dbReference type="InterPro" id="IPR045249">
    <property type="entry name" value="HARBI1-like"/>
</dbReference>
<evidence type="ECO:0000256" key="7">
    <source>
        <dbReference type="ARBA" id="ARBA00022722"/>
    </source>
</evidence>
<dbReference type="GO" id="GO:0004518">
    <property type="term" value="F:nuclease activity"/>
    <property type="evidence" value="ECO:0007669"/>
    <property type="project" value="UniProtKB-KW"/>
</dbReference>
<keyword evidence="13" id="KW-0812">Transmembrane</keyword>
<comment type="function">
    <text evidence="12">Transposase-derived protein that may have nuclease activity. Does not have transposase activity.</text>
</comment>
<evidence type="ECO:0000256" key="5">
    <source>
        <dbReference type="ARBA" id="ARBA00015519"/>
    </source>
</evidence>
<comment type="subcellular location">
    <subcellularLocation>
        <location evidence="3">Cytoplasm</location>
    </subcellularLocation>
    <subcellularLocation>
        <location evidence="2">Nucleus</location>
    </subcellularLocation>
</comment>
<evidence type="ECO:0000256" key="6">
    <source>
        <dbReference type="ARBA" id="ARBA00022490"/>
    </source>
</evidence>
<evidence type="ECO:0000256" key="2">
    <source>
        <dbReference type="ARBA" id="ARBA00004123"/>
    </source>
</evidence>
<dbReference type="GO" id="GO:0016787">
    <property type="term" value="F:hydrolase activity"/>
    <property type="evidence" value="ECO:0007669"/>
    <property type="project" value="UniProtKB-KW"/>
</dbReference>
<dbReference type="InterPro" id="IPR026103">
    <property type="entry name" value="HARBI1_animal"/>
</dbReference>
<keyword evidence="9" id="KW-0378">Hydrolase</keyword>
<keyword evidence="16" id="KW-1185">Reference proteome</keyword>
<dbReference type="AlphaFoldDB" id="A0AAW0ND98"/>
<evidence type="ECO:0000256" key="1">
    <source>
        <dbReference type="ARBA" id="ARBA00001968"/>
    </source>
</evidence>
<keyword evidence="6" id="KW-0963">Cytoplasm</keyword>
<evidence type="ECO:0000313" key="15">
    <source>
        <dbReference type="EMBL" id="KAK7896600.1"/>
    </source>
</evidence>
<dbReference type="PANTHER" id="PTHR22930:SF250">
    <property type="entry name" value="NUCLEASE HARBI1-LIKE PROTEIN"/>
    <property type="match status" value="1"/>
</dbReference>
<keyword evidence="13" id="KW-0472">Membrane</keyword>
<dbReference type="PANTHER" id="PTHR22930">
    <property type="match status" value="1"/>
</dbReference>
<evidence type="ECO:0000256" key="4">
    <source>
        <dbReference type="ARBA" id="ARBA00006958"/>
    </source>
</evidence>
<proteinExistence type="inferred from homology"/>